<keyword evidence="3" id="KW-1185">Reference proteome</keyword>
<protein>
    <submittedName>
        <fullName evidence="2">Uncharacterized protein</fullName>
    </submittedName>
</protein>
<sequence>MDKATEMCESLMRDSYAAKKKSVSVDLTRYIIDPNLLKYSEFKLKQEAYNQIITHVDVSIAKEEVHDTCLYLKLAARVYNDIGGHDGETMEFVVKNVNGRLVVTDWGALGGPGGKSFFDFMHRRQWPVTNPTIWEDPAKVKALFAEVGIQ</sequence>
<reference evidence="3 4" key="1">
    <citation type="submission" date="2018-09" db="EMBL/GenBank/DDBJ databases">
        <title>Discovery and Ecogenomic Context for Candidatus Cryosericales, a Global Caldiserica Order Active in Thawing Permafrost.</title>
        <authorList>
            <person name="Martinez M.A."/>
            <person name="Woodcroft B.J."/>
            <person name="Ignacio Espinoza J.C."/>
            <person name="Zayed A."/>
            <person name="Singleton C.M."/>
            <person name="Boyd J."/>
            <person name="Li Y.-F."/>
            <person name="Purvine S."/>
            <person name="Maughan H."/>
            <person name="Hodgkins S.B."/>
            <person name="Anderson D."/>
            <person name="Sederholm M."/>
            <person name="Temperton B."/>
            <person name="Saleska S.R."/>
            <person name="Tyson G.W."/>
            <person name="Rich V.I."/>
        </authorList>
    </citation>
    <scope>NUCLEOTIDE SEQUENCE [LARGE SCALE GENOMIC DNA]</scope>
    <source>
        <strain evidence="2 4">SMC5</strain>
        <strain evidence="1 3">SMC6</strain>
    </source>
</reference>
<dbReference type="RefSeq" id="WP_119120116.1">
    <property type="nucleotide sequence ID" value="NZ_QXIT01000103.1"/>
</dbReference>
<dbReference type="Proteomes" id="UP000266489">
    <property type="component" value="Unassembled WGS sequence"/>
</dbReference>
<evidence type="ECO:0000313" key="1">
    <source>
        <dbReference type="EMBL" id="RIE07544.1"/>
    </source>
</evidence>
<comment type="caution">
    <text evidence="2">The sequence shown here is derived from an EMBL/GenBank/DDBJ whole genome shotgun (WGS) entry which is preliminary data.</text>
</comment>
<proteinExistence type="predicted"/>
<evidence type="ECO:0000313" key="2">
    <source>
        <dbReference type="EMBL" id="RIE09653.1"/>
    </source>
</evidence>
<accession>A0A398D481</accession>
<gene>
    <name evidence="2" type="ORF">SMC5_06855</name>
    <name evidence="1" type="ORF">SMC6_06070</name>
</gene>
<evidence type="ECO:0000313" key="3">
    <source>
        <dbReference type="Proteomes" id="UP000266260"/>
    </source>
</evidence>
<dbReference type="AlphaFoldDB" id="A0A398D481"/>
<dbReference type="EMBL" id="QXIU01000166">
    <property type="protein sequence ID" value="RIE09653.1"/>
    <property type="molecule type" value="Genomic_DNA"/>
</dbReference>
<name>A0A398D481_9BACT</name>
<organism evidence="2 4">
    <name type="scientific">Candidatus Cryosericum odellii</name>
    <dbReference type="NCBI Taxonomy" id="2290917"/>
    <lineage>
        <taxon>Bacteria</taxon>
        <taxon>Pseudomonadati</taxon>
        <taxon>Caldisericota/Cryosericota group</taxon>
        <taxon>Candidatus Cryosericota</taxon>
        <taxon>Candidatus Cryosericia</taxon>
        <taxon>Candidatus Cryosericales</taxon>
        <taxon>Candidatus Cryosericaceae</taxon>
        <taxon>Candidatus Cryosericum</taxon>
    </lineage>
</organism>
<dbReference type="EMBL" id="QXIT01000103">
    <property type="protein sequence ID" value="RIE07544.1"/>
    <property type="molecule type" value="Genomic_DNA"/>
</dbReference>
<dbReference type="Proteomes" id="UP000266260">
    <property type="component" value="Unassembled WGS sequence"/>
</dbReference>
<evidence type="ECO:0000313" key="4">
    <source>
        <dbReference type="Proteomes" id="UP000266489"/>
    </source>
</evidence>
<accession>A0A398D8U4</accession>